<reference evidence="1" key="1">
    <citation type="submission" date="2023-11" db="EMBL/GenBank/DDBJ databases">
        <title>Genome assemblies of two species of porcelain crab, Petrolisthes cinctipes and Petrolisthes manimaculis (Anomura: Porcellanidae).</title>
        <authorList>
            <person name="Angst P."/>
        </authorList>
    </citation>
    <scope>NUCLEOTIDE SEQUENCE</scope>
    <source>
        <strain evidence="1">PB745_02</strain>
        <tissue evidence="1">Gill</tissue>
    </source>
</reference>
<proteinExistence type="predicted"/>
<dbReference type="AlphaFoldDB" id="A0AAE1UGU8"/>
<evidence type="ECO:0000313" key="1">
    <source>
        <dbReference type="EMBL" id="KAK4323192.1"/>
    </source>
</evidence>
<comment type="caution">
    <text evidence="1">The sequence shown here is derived from an EMBL/GenBank/DDBJ whole genome shotgun (WGS) entry which is preliminary data.</text>
</comment>
<dbReference type="EMBL" id="JAWZYT010000463">
    <property type="protein sequence ID" value="KAK4323192.1"/>
    <property type="molecule type" value="Genomic_DNA"/>
</dbReference>
<sequence length="92" mass="10581">MYPIPIPTSPDPHHIHSYPIPRTHSLTLDFPYYLLHHPSPTLGRLVPHISLPLFLPYLTPKPTRVTASNEKFFNNYSHVEARGPSKALHIWP</sequence>
<keyword evidence="2" id="KW-1185">Reference proteome</keyword>
<protein>
    <submittedName>
        <fullName evidence="1">Uncharacterized protein</fullName>
    </submittedName>
</protein>
<gene>
    <name evidence="1" type="ORF">Pmani_006093</name>
</gene>
<dbReference type="Proteomes" id="UP001292094">
    <property type="component" value="Unassembled WGS sequence"/>
</dbReference>
<accession>A0AAE1UGU8</accession>
<evidence type="ECO:0000313" key="2">
    <source>
        <dbReference type="Proteomes" id="UP001292094"/>
    </source>
</evidence>
<organism evidence="1 2">
    <name type="scientific">Petrolisthes manimaculis</name>
    <dbReference type="NCBI Taxonomy" id="1843537"/>
    <lineage>
        <taxon>Eukaryota</taxon>
        <taxon>Metazoa</taxon>
        <taxon>Ecdysozoa</taxon>
        <taxon>Arthropoda</taxon>
        <taxon>Crustacea</taxon>
        <taxon>Multicrustacea</taxon>
        <taxon>Malacostraca</taxon>
        <taxon>Eumalacostraca</taxon>
        <taxon>Eucarida</taxon>
        <taxon>Decapoda</taxon>
        <taxon>Pleocyemata</taxon>
        <taxon>Anomura</taxon>
        <taxon>Galatheoidea</taxon>
        <taxon>Porcellanidae</taxon>
        <taxon>Petrolisthes</taxon>
    </lineage>
</organism>
<name>A0AAE1UGU8_9EUCA</name>